<evidence type="ECO:0000313" key="1">
    <source>
        <dbReference type="EMBL" id="KAA9001638.1"/>
    </source>
</evidence>
<gene>
    <name evidence="1" type="ORF">FJU30_04925</name>
</gene>
<dbReference type="OrthoDB" id="8480023at2"/>
<dbReference type="AlphaFoldDB" id="A0A5J5G3P5"/>
<organism evidence="1 2">
    <name type="scientific">Affinibrenneria salicis</name>
    <dbReference type="NCBI Taxonomy" id="2590031"/>
    <lineage>
        <taxon>Bacteria</taxon>
        <taxon>Pseudomonadati</taxon>
        <taxon>Pseudomonadota</taxon>
        <taxon>Gammaproteobacteria</taxon>
        <taxon>Enterobacterales</taxon>
        <taxon>Pectobacteriaceae</taxon>
        <taxon>Affinibrenneria</taxon>
    </lineage>
</organism>
<comment type="caution">
    <text evidence="1">The sequence shown here is derived from an EMBL/GenBank/DDBJ whole genome shotgun (WGS) entry which is preliminary data.</text>
</comment>
<evidence type="ECO:0000313" key="2">
    <source>
        <dbReference type="Proteomes" id="UP000335415"/>
    </source>
</evidence>
<protein>
    <submittedName>
        <fullName evidence="1">Uncharacterized protein</fullName>
    </submittedName>
</protein>
<dbReference type="EMBL" id="VYKJ01000002">
    <property type="protein sequence ID" value="KAA9001638.1"/>
    <property type="molecule type" value="Genomic_DNA"/>
</dbReference>
<proteinExistence type="predicted"/>
<sequence>MSKQKKPTGVHSSILVDVNGVHREFVDFPDSKSEIELFIAQAFCEGKPNLNPQIKRYGKCNLKHQPENSIDFQIETEKKGTKWLELAEFAPLNEFGGKYENTPNEWKVEDLTSLFLELIYKKNSKQYGDGVILLIYNTHDSLFIPPPIIRHARNILISMKPSFDAIYFTSVHSSVDAAAWQVWPNDIHDEGPIASKGFIHIGITDIDKNK</sequence>
<name>A0A5J5G3P5_9GAMM</name>
<accession>A0A5J5G3P5</accession>
<dbReference type="Proteomes" id="UP000335415">
    <property type="component" value="Unassembled WGS sequence"/>
</dbReference>
<dbReference type="RefSeq" id="WP_150433882.1">
    <property type="nucleotide sequence ID" value="NZ_VYKJ01000002.1"/>
</dbReference>
<keyword evidence="2" id="KW-1185">Reference proteome</keyword>
<reference evidence="1 2" key="1">
    <citation type="submission" date="2019-09" db="EMBL/GenBank/DDBJ databases">
        <authorList>
            <person name="Li Y."/>
        </authorList>
    </citation>
    <scope>NUCLEOTIDE SEQUENCE [LARGE SCALE GENOMIC DNA]</scope>
    <source>
        <strain evidence="1 2">L3-3HA</strain>
    </source>
</reference>